<dbReference type="PANTHER" id="PTHR47027">
    <property type="entry name" value="REVERSE TRANSCRIPTASE DOMAIN-CONTAINING PROTEIN"/>
    <property type="match status" value="1"/>
</dbReference>
<dbReference type="PANTHER" id="PTHR47027:SF26">
    <property type="entry name" value="REVERSE TRANSCRIPTASE DOMAIN-CONTAINING PROTEIN"/>
    <property type="match status" value="1"/>
</dbReference>
<evidence type="ECO:0000259" key="1">
    <source>
        <dbReference type="PROSITE" id="PS50878"/>
    </source>
</evidence>
<protein>
    <recommendedName>
        <fullName evidence="1">Reverse transcriptase domain-containing protein</fullName>
    </recommendedName>
</protein>
<dbReference type="InterPro" id="IPR043128">
    <property type="entry name" value="Rev_trsase/Diguanyl_cyclase"/>
</dbReference>
<dbReference type="CDD" id="cd01650">
    <property type="entry name" value="RT_nLTR_like"/>
    <property type="match status" value="1"/>
</dbReference>
<evidence type="ECO:0000313" key="2">
    <source>
        <dbReference type="EMBL" id="KAK3101900.1"/>
    </source>
</evidence>
<dbReference type="EMBL" id="VSWD01000005">
    <property type="protein sequence ID" value="KAK3101900.1"/>
    <property type="molecule type" value="Genomic_DNA"/>
</dbReference>
<organism evidence="2 3">
    <name type="scientific">Pinctada imbricata</name>
    <name type="common">Atlantic pearl-oyster</name>
    <name type="synonym">Pinctada martensii</name>
    <dbReference type="NCBI Taxonomy" id="66713"/>
    <lineage>
        <taxon>Eukaryota</taxon>
        <taxon>Metazoa</taxon>
        <taxon>Spiralia</taxon>
        <taxon>Lophotrochozoa</taxon>
        <taxon>Mollusca</taxon>
        <taxon>Bivalvia</taxon>
        <taxon>Autobranchia</taxon>
        <taxon>Pteriomorphia</taxon>
        <taxon>Pterioida</taxon>
        <taxon>Pterioidea</taxon>
        <taxon>Pteriidae</taxon>
        <taxon>Pinctada</taxon>
    </lineage>
</organism>
<sequence>MLTKICNGCFELGKVPAEWTQGIVNPIYKSGSDDERNPLNYRGITLISVPCKIYCSVLNARLTSWLEDHNLLCDEQNGFRKRRSCEDHIYTLHTVINDRKIARKSTYVSFIDLRKAFDTVNRNLLWFKLFSMGVRGKFFTALQSLYQGVKCTVKVNNEMTPWFPVPAGVKQGCVLSPTMFSAFINDLAISIKGANAGIDIDDINLSILLYADDIALIAPDPVKLQKMLDIVAEWSSRWGLMINPNKTKVVHFRIPSVQQTSCTFRCGEYDIDITESYKYLGVWFDQHLRMDKAVRELAKSASRALGALFGKFMNSGGMTYSVYSKLYSSIVEPVLFYGSAIWGTKQHAVMNAVQQKAMRFFLAVPKNTAGNAVRGDMGWTSCKSKQDVARIRLMCRIVRTDSNRILHRVMAWSSRRRKGWAATTNRMISEIDTDNLVLNCDISTKSVVKRLTDKIKIRDENEWLVALHDDRNQSNGNKLRTFRQYKHGLVTEHYVDCDIPRNHRRIFSLFRSGSLPLEIETGRYSRPPVPLQDRKCKFCTNDTVENEFHFLMHCELYDDLRDNLFYKASLYIPEFLNLRNEDKFLTVMKCQNFQPVLAAFVFKFFSRRKIFA</sequence>
<dbReference type="Gene3D" id="3.30.70.270">
    <property type="match status" value="1"/>
</dbReference>
<feature type="domain" description="Reverse transcriptase" evidence="1">
    <location>
        <begin position="8"/>
        <end position="284"/>
    </location>
</feature>
<dbReference type="Proteomes" id="UP001186944">
    <property type="component" value="Unassembled WGS sequence"/>
</dbReference>
<gene>
    <name evidence="2" type="ORF">FSP39_007182</name>
</gene>
<dbReference type="PROSITE" id="PS50878">
    <property type="entry name" value="RT_POL"/>
    <property type="match status" value="1"/>
</dbReference>
<dbReference type="SUPFAM" id="SSF56672">
    <property type="entry name" value="DNA/RNA polymerases"/>
    <property type="match status" value="1"/>
</dbReference>
<dbReference type="Pfam" id="PF00078">
    <property type="entry name" value="RVT_1"/>
    <property type="match status" value="1"/>
</dbReference>
<proteinExistence type="predicted"/>
<dbReference type="InterPro" id="IPR000477">
    <property type="entry name" value="RT_dom"/>
</dbReference>
<keyword evidence="3" id="KW-1185">Reference proteome</keyword>
<dbReference type="InterPro" id="IPR043502">
    <property type="entry name" value="DNA/RNA_pol_sf"/>
</dbReference>
<dbReference type="PRINTS" id="PR01345">
    <property type="entry name" value="CERVTRCPTASE"/>
</dbReference>
<comment type="caution">
    <text evidence="2">The sequence shown here is derived from an EMBL/GenBank/DDBJ whole genome shotgun (WGS) entry which is preliminary data.</text>
</comment>
<accession>A0AA88YLC5</accession>
<reference evidence="2" key="1">
    <citation type="submission" date="2019-08" db="EMBL/GenBank/DDBJ databases">
        <title>The improved chromosome-level genome for the pearl oyster Pinctada fucata martensii using PacBio sequencing and Hi-C.</title>
        <authorList>
            <person name="Zheng Z."/>
        </authorList>
    </citation>
    <scope>NUCLEOTIDE SEQUENCE</scope>
    <source>
        <strain evidence="2">ZZ-2019</strain>
        <tissue evidence="2">Adductor muscle</tissue>
    </source>
</reference>
<evidence type="ECO:0000313" key="3">
    <source>
        <dbReference type="Proteomes" id="UP001186944"/>
    </source>
</evidence>
<dbReference type="AlphaFoldDB" id="A0AA88YLC5"/>
<name>A0AA88YLC5_PINIB</name>